<dbReference type="Proteomes" id="UP000229498">
    <property type="component" value="Unassembled WGS sequence"/>
</dbReference>
<keyword evidence="3" id="KW-1185">Reference proteome</keyword>
<organism evidence="2 3">
    <name type="scientific">Minwuia thermotolerans</name>
    <dbReference type="NCBI Taxonomy" id="2056226"/>
    <lineage>
        <taxon>Bacteria</taxon>
        <taxon>Pseudomonadati</taxon>
        <taxon>Pseudomonadota</taxon>
        <taxon>Alphaproteobacteria</taxon>
        <taxon>Minwuiales</taxon>
        <taxon>Minwuiaceae</taxon>
        <taxon>Minwuia</taxon>
    </lineage>
</organism>
<accession>A0A2M9FYU0</accession>
<reference evidence="2 3" key="1">
    <citation type="submission" date="2017-11" db="EMBL/GenBank/DDBJ databases">
        <title>Draft genome sequence of Rhizobiales bacterium SY3-13.</title>
        <authorList>
            <person name="Sun C."/>
        </authorList>
    </citation>
    <scope>NUCLEOTIDE SEQUENCE [LARGE SCALE GENOMIC DNA]</scope>
    <source>
        <strain evidence="2 3">SY3-13</strain>
    </source>
</reference>
<comment type="caution">
    <text evidence="2">The sequence shown here is derived from an EMBL/GenBank/DDBJ whole genome shotgun (WGS) entry which is preliminary data.</text>
</comment>
<proteinExistence type="predicted"/>
<dbReference type="EMBL" id="PHIG01000043">
    <property type="protein sequence ID" value="PJK28620.1"/>
    <property type="molecule type" value="Genomic_DNA"/>
</dbReference>
<gene>
    <name evidence="2" type="ORF">CVT23_16740</name>
</gene>
<dbReference type="Pfam" id="PF13852">
    <property type="entry name" value="DUF4197"/>
    <property type="match status" value="1"/>
</dbReference>
<feature type="chain" id="PRO_5014663894" evidence="1">
    <location>
        <begin position="18"/>
        <end position="245"/>
    </location>
</feature>
<keyword evidence="1" id="KW-0732">Signal</keyword>
<evidence type="ECO:0000256" key="1">
    <source>
        <dbReference type="SAM" id="SignalP"/>
    </source>
</evidence>
<evidence type="ECO:0000313" key="3">
    <source>
        <dbReference type="Proteomes" id="UP000229498"/>
    </source>
</evidence>
<name>A0A2M9FYU0_9PROT</name>
<dbReference type="AlphaFoldDB" id="A0A2M9FYU0"/>
<dbReference type="OrthoDB" id="9789685at2"/>
<feature type="signal peptide" evidence="1">
    <location>
        <begin position="1"/>
        <end position="17"/>
    </location>
</feature>
<sequence length="245" mass="26090">MFILPVLLCAIAGPVQADGLFGKAKDLLGGAVKQAPAAGGERQGGLSRSEIGAGLKEALRVGSGRVVDQVSAIGGFDADPAIHIPLPENLARAQSILGRLGMSNQLDALEDRLNRAAETAAARAKPLFVDAVEAMTIQDVMEIFNGPDDAATQYFRRQMTPGLRAEMKPVVDESLAEVGAIETYEQTVGEFRSMPMVPDLRADLTDHVLTLGLDGIFHYLAREEAAIRNNPAERTTALLQRVFGG</sequence>
<protein>
    <submittedName>
        <fullName evidence="2">DUF4197 domain-containing protein</fullName>
    </submittedName>
</protein>
<evidence type="ECO:0000313" key="2">
    <source>
        <dbReference type="EMBL" id="PJK28620.1"/>
    </source>
</evidence>
<dbReference type="InterPro" id="IPR025245">
    <property type="entry name" value="DUF4197"/>
</dbReference>